<dbReference type="OrthoDB" id="6397760at2"/>
<dbReference type="Proteomes" id="UP000198379">
    <property type="component" value="Unassembled WGS sequence"/>
</dbReference>
<dbReference type="PANTHER" id="PTHR11261">
    <property type="entry name" value="INTERPHOTORECEPTOR RETINOID-BINDING PROTEIN"/>
    <property type="match status" value="1"/>
</dbReference>
<dbReference type="EMBL" id="FZNY01000003">
    <property type="protein sequence ID" value="SNR81930.1"/>
    <property type="molecule type" value="Genomic_DNA"/>
</dbReference>
<organism evidence="2 3">
    <name type="scientific">Dokdonia pacifica</name>
    <dbReference type="NCBI Taxonomy" id="1627892"/>
    <lineage>
        <taxon>Bacteria</taxon>
        <taxon>Pseudomonadati</taxon>
        <taxon>Bacteroidota</taxon>
        <taxon>Flavobacteriia</taxon>
        <taxon>Flavobacteriales</taxon>
        <taxon>Flavobacteriaceae</taxon>
        <taxon>Dokdonia</taxon>
    </lineage>
</organism>
<gene>
    <name evidence="2" type="ORF">SAMN06265376_103178</name>
</gene>
<evidence type="ECO:0000259" key="1">
    <source>
        <dbReference type="SMART" id="SM00245"/>
    </source>
</evidence>
<dbReference type="Gene3D" id="3.90.226.10">
    <property type="entry name" value="2-enoyl-CoA Hydratase, Chain A, domain 1"/>
    <property type="match status" value="1"/>
</dbReference>
<dbReference type="GO" id="GO:0008236">
    <property type="term" value="F:serine-type peptidase activity"/>
    <property type="evidence" value="ECO:0007669"/>
    <property type="project" value="InterPro"/>
</dbReference>
<sequence length="472" mass="52847">MMFQTINKQLLLMIIKKGLLCFLLFILFSCNNDDDTTPPTPPTGDSVSEIWFSEEKGYIFEFTESNDIFYNVNAAGCAIQDDDFVIEDFFGFELNQISENELVASSDLSDIDVVFTRLPEQNPFCLSDQIAMTDEPKVNFDHFWNIFNDYYAFFEARNIDWAQYESLRDQVTSENLYDIIEELALVLEDGHVSIYDDELGIEIESGDVRLLERLNANLSGDLIIQDIQDYYDLGNEKLITIVTEYLGGEFGIDDRDNIIWGLIDDETGYINVLTMEGYGTDFNNELSTLNDILDTIMEDLTAAGISKLVLDLRFNEGGIDTVALDIASRFMDQERLSYFKKARLGDSYTENTAFSIGPKGNFQFTEDIVLLASPITVSAGELFTLCLKDQPYVTIVGENTAGAFSTILNHVLPNGAEVGLSNEIYTDAQGVTFEIVGIGPGAPENQISFFSTADFEEGVDSGIDRALEVLEN</sequence>
<reference evidence="2 3" key="1">
    <citation type="submission" date="2017-06" db="EMBL/GenBank/DDBJ databases">
        <authorList>
            <person name="Kim H.J."/>
            <person name="Triplett B.A."/>
        </authorList>
    </citation>
    <scope>NUCLEOTIDE SEQUENCE [LARGE SCALE GENOMIC DNA]</scope>
    <source>
        <strain evidence="2 3">DSM 25597</strain>
    </source>
</reference>
<accession>A0A238ZF61</accession>
<dbReference type="Pfam" id="PF03572">
    <property type="entry name" value="Peptidase_S41"/>
    <property type="match status" value="1"/>
</dbReference>
<dbReference type="SMART" id="SM00245">
    <property type="entry name" value="TSPc"/>
    <property type="match status" value="1"/>
</dbReference>
<dbReference type="AlphaFoldDB" id="A0A238ZF61"/>
<name>A0A238ZF61_9FLAO</name>
<dbReference type="SUPFAM" id="SSF52096">
    <property type="entry name" value="ClpP/crotonase"/>
    <property type="match status" value="1"/>
</dbReference>
<dbReference type="GO" id="GO:0006508">
    <property type="term" value="P:proteolysis"/>
    <property type="evidence" value="ECO:0007669"/>
    <property type="project" value="InterPro"/>
</dbReference>
<dbReference type="InterPro" id="IPR005151">
    <property type="entry name" value="Tail-specific_protease"/>
</dbReference>
<dbReference type="CDD" id="cd07563">
    <property type="entry name" value="Peptidase_S41_IRBP"/>
    <property type="match status" value="1"/>
</dbReference>
<evidence type="ECO:0000313" key="3">
    <source>
        <dbReference type="Proteomes" id="UP000198379"/>
    </source>
</evidence>
<dbReference type="PANTHER" id="PTHR11261:SF3">
    <property type="entry name" value="RETINOL-BINDING PROTEIN 3"/>
    <property type="match status" value="1"/>
</dbReference>
<evidence type="ECO:0000313" key="2">
    <source>
        <dbReference type="EMBL" id="SNR81930.1"/>
    </source>
</evidence>
<protein>
    <submittedName>
        <fullName evidence="2">Peptidase family S41</fullName>
    </submittedName>
</protein>
<dbReference type="Gene3D" id="3.30.750.44">
    <property type="match status" value="1"/>
</dbReference>
<feature type="domain" description="Tail specific protease" evidence="1">
    <location>
        <begin position="234"/>
        <end position="445"/>
    </location>
</feature>
<proteinExistence type="predicted"/>
<dbReference type="InterPro" id="IPR029045">
    <property type="entry name" value="ClpP/crotonase-like_dom_sf"/>
</dbReference>
<keyword evidence="3" id="KW-1185">Reference proteome</keyword>